<feature type="non-terminal residue" evidence="1">
    <location>
        <position position="1"/>
    </location>
</feature>
<proteinExistence type="predicted"/>
<evidence type="ECO:0000313" key="1">
    <source>
        <dbReference type="EMBL" id="GFA55752.1"/>
    </source>
</evidence>
<sequence length="99" mass="11611">DTIAVKNVTSAQDLMTKLQVLLEQETAYTEPNKAHIRRSLKSRQNYVSVQIERRRANALLFCLKLEEIEELLEKLHASKRAKVQQCYFTLEEFDIVMEN</sequence>
<dbReference type="AlphaFoldDB" id="A0A699JVJ1"/>
<dbReference type="EMBL" id="BKCJ010445162">
    <property type="protein sequence ID" value="GFA55752.1"/>
    <property type="molecule type" value="Genomic_DNA"/>
</dbReference>
<organism evidence="1">
    <name type="scientific">Tanacetum cinerariifolium</name>
    <name type="common">Dalmatian daisy</name>
    <name type="synonym">Chrysanthemum cinerariifolium</name>
    <dbReference type="NCBI Taxonomy" id="118510"/>
    <lineage>
        <taxon>Eukaryota</taxon>
        <taxon>Viridiplantae</taxon>
        <taxon>Streptophyta</taxon>
        <taxon>Embryophyta</taxon>
        <taxon>Tracheophyta</taxon>
        <taxon>Spermatophyta</taxon>
        <taxon>Magnoliopsida</taxon>
        <taxon>eudicotyledons</taxon>
        <taxon>Gunneridae</taxon>
        <taxon>Pentapetalae</taxon>
        <taxon>asterids</taxon>
        <taxon>campanulids</taxon>
        <taxon>Asterales</taxon>
        <taxon>Asteraceae</taxon>
        <taxon>Asteroideae</taxon>
        <taxon>Anthemideae</taxon>
        <taxon>Anthemidinae</taxon>
        <taxon>Tanacetum</taxon>
    </lineage>
</organism>
<accession>A0A699JVJ1</accession>
<reference evidence="1" key="1">
    <citation type="journal article" date="2019" name="Sci. Rep.">
        <title>Draft genome of Tanacetum cinerariifolium, the natural source of mosquito coil.</title>
        <authorList>
            <person name="Yamashiro T."/>
            <person name="Shiraishi A."/>
            <person name="Satake H."/>
            <person name="Nakayama K."/>
        </authorList>
    </citation>
    <scope>NUCLEOTIDE SEQUENCE</scope>
</reference>
<gene>
    <name evidence="1" type="ORF">Tci_627724</name>
</gene>
<protein>
    <submittedName>
        <fullName evidence="1">Uncharacterized protein</fullName>
    </submittedName>
</protein>
<comment type="caution">
    <text evidence="1">The sequence shown here is derived from an EMBL/GenBank/DDBJ whole genome shotgun (WGS) entry which is preliminary data.</text>
</comment>
<name>A0A699JVJ1_TANCI</name>